<reference evidence="1" key="1">
    <citation type="submission" date="2023-10" db="EMBL/GenBank/DDBJ databases">
        <title>The genome sequence of Streptomyces violaceoruber CGMCC 4.1801.</title>
        <authorList>
            <person name="Mo P."/>
        </authorList>
    </citation>
    <scope>NUCLEOTIDE SEQUENCE</scope>
    <source>
        <strain evidence="1">CGMCC 4.1801</strain>
    </source>
</reference>
<proteinExistence type="predicted"/>
<accession>A0ACD4X019</accession>
<sequence>MKGIPAMSTPGRRTPCSHPTRHHRVPAQRLTRSVQQAGRLLSWNLAAGMTTAATDLLLAPQADWWHMLWPLPWYITSASIPLWTTLRAREKAAHQQSPGEDDDIHDKWGQAA</sequence>
<dbReference type="EMBL" id="CP137734">
    <property type="protein sequence ID" value="WOZ03066.1"/>
    <property type="molecule type" value="Genomic_DNA"/>
</dbReference>
<dbReference type="Proteomes" id="UP001303608">
    <property type="component" value="Chromosome"/>
</dbReference>
<organism evidence="1 2">
    <name type="scientific">Streptomyces violaceoruber</name>
    <dbReference type="NCBI Taxonomy" id="1935"/>
    <lineage>
        <taxon>Bacteria</taxon>
        <taxon>Bacillati</taxon>
        <taxon>Actinomycetota</taxon>
        <taxon>Actinomycetes</taxon>
        <taxon>Kitasatosporales</taxon>
        <taxon>Streptomycetaceae</taxon>
        <taxon>Streptomyces</taxon>
        <taxon>Streptomyces violaceoruber group</taxon>
    </lineage>
</organism>
<gene>
    <name evidence="1" type="ORF">R2E43_38695</name>
</gene>
<keyword evidence="2" id="KW-1185">Reference proteome</keyword>
<name>A0ACD4X019_STRVN</name>
<protein>
    <submittedName>
        <fullName evidence="1">Uncharacterized protein</fullName>
    </submittedName>
</protein>
<evidence type="ECO:0000313" key="2">
    <source>
        <dbReference type="Proteomes" id="UP001303608"/>
    </source>
</evidence>
<evidence type="ECO:0000313" key="1">
    <source>
        <dbReference type="EMBL" id="WOZ03066.1"/>
    </source>
</evidence>